<protein>
    <submittedName>
        <fullName evidence="1">Uncharacterized protein</fullName>
    </submittedName>
</protein>
<evidence type="ECO:0000313" key="2">
    <source>
        <dbReference type="Proteomes" id="UP001165395"/>
    </source>
</evidence>
<comment type="caution">
    <text evidence="1">The sequence shown here is derived from an EMBL/GenBank/DDBJ whole genome shotgun (WGS) entry which is preliminary data.</text>
</comment>
<proteinExistence type="predicted"/>
<sequence length="224" mass="24427">MSNIEKYIPEGTSWLRAAVSSIPVAGSALDHLLFDKADTIRMRNMEAAVASLSDEVQKLGHQAIDKDWFSSEEALAAFKILSDKASYEPDKAKVDALGRLVATCGTVEHASDAKKLSVLEHLSRLTSVQIKLLSVMLSTPPQEKKFSTGGLIQTAKAIWLNDIISALNAGPQFWSGQLVVNQELEVLESLNTIRQVPLFVSEELGFTFTAIGLHAATYVKSTRL</sequence>
<gene>
    <name evidence="1" type="ORF">LIN78_15260</name>
</gene>
<keyword evidence="2" id="KW-1185">Reference proteome</keyword>
<evidence type="ECO:0000313" key="1">
    <source>
        <dbReference type="EMBL" id="MCB6184905.1"/>
    </source>
</evidence>
<dbReference type="Proteomes" id="UP001165395">
    <property type="component" value="Unassembled WGS sequence"/>
</dbReference>
<reference evidence="1" key="1">
    <citation type="submission" date="2021-10" db="EMBL/GenBank/DDBJ databases">
        <title>The complete genome sequence of Leeia sp. TBRC 13508.</title>
        <authorList>
            <person name="Charoenyingcharoen P."/>
            <person name="Yukphan P."/>
        </authorList>
    </citation>
    <scope>NUCLEOTIDE SEQUENCE</scope>
    <source>
        <strain evidence="1">TBRC 13508</strain>
    </source>
</reference>
<dbReference type="RefSeq" id="WP_227181723.1">
    <property type="nucleotide sequence ID" value="NZ_JAJBZT010000010.1"/>
</dbReference>
<organism evidence="1 2">
    <name type="scientific">Leeia speluncae</name>
    <dbReference type="NCBI Taxonomy" id="2884804"/>
    <lineage>
        <taxon>Bacteria</taxon>
        <taxon>Pseudomonadati</taxon>
        <taxon>Pseudomonadota</taxon>
        <taxon>Betaproteobacteria</taxon>
        <taxon>Neisseriales</taxon>
        <taxon>Leeiaceae</taxon>
        <taxon>Leeia</taxon>
    </lineage>
</organism>
<dbReference type="EMBL" id="JAJBZT010000010">
    <property type="protein sequence ID" value="MCB6184905.1"/>
    <property type="molecule type" value="Genomic_DNA"/>
</dbReference>
<accession>A0ABS8D9L4</accession>
<name>A0ABS8D9L4_9NEIS</name>